<evidence type="ECO:0000313" key="3">
    <source>
        <dbReference type="EMBL" id="SER29737.1"/>
    </source>
</evidence>
<dbReference type="InterPro" id="IPR008565">
    <property type="entry name" value="TtsA-like_GH18_dom"/>
</dbReference>
<evidence type="ECO:0000259" key="2">
    <source>
        <dbReference type="Pfam" id="PF09374"/>
    </source>
</evidence>
<protein>
    <submittedName>
        <fullName evidence="3">Predicted Peptidoglycan domain-containing protein</fullName>
    </submittedName>
</protein>
<dbReference type="InterPro" id="IPR023346">
    <property type="entry name" value="Lysozyme-like_dom_sf"/>
</dbReference>
<dbReference type="AlphaFoldDB" id="A0A1H9N1S9"/>
<dbReference type="Pfam" id="PF05838">
    <property type="entry name" value="Glyco_hydro_108"/>
    <property type="match status" value="1"/>
</dbReference>
<evidence type="ECO:0000259" key="1">
    <source>
        <dbReference type="Pfam" id="PF05838"/>
    </source>
</evidence>
<feature type="domain" description="Peptidoglycan binding" evidence="2">
    <location>
        <begin position="102"/>
        <end position="177"/>
    </location>
</feature>
<dbReference type="STRING" id="1855383.SAMN05216548_114141"/>
<dbReference type="PROSITE" id="PS00018">
    <property type="entry name" value="EF_HAND_1"/>
    <property type="match status" value="1"/>
</dbReference>
<dbReference type="Gene3D" id="1.20.141.10">
    <property type="entry name" value="Chitosanase, subunit A, domain 1"/>
    <property type="match status" value="1"/>
</dbReference>
<reference evidence="3 4" key="1">
    <citation type="submission" date="2016-10" db="EMBL/GenBank/DDBJ databases">
        <authorList>
            <person name="de Groot N.N."/>
        </authorList>
    </citation>
    <scope>NUCLEOTIDE SEQUENCE [LARGE SCALE GENOMIC DNA]</scope>
    <source>
        <strain evidence="3 4">A52C2</strain>
    </source>
</reference>
<dbReference type="OrthoDB" id="9815229at2"/>
<dbReference type="InterPro" id="IPR018537">
    <property type="entry name" value="Peptidoglycan-bd_3"/>
</dbReference>
<accession>A0A1H9N1S9</accession>
<name>A0A1H9N1S9_9HYPH</name>
<feature type="domain" description="TtsA-like Glycoside hydrolase family 108" evidence="1">
    <location>
        <begin position="9"/>
        <end position="98"/>
    </location>
</feature>
<dbReference type="EMBL" id="FOFG01000014">
    <property type="protein sequence ID" value="SER29737.1"/>
    <property type="molecule type" value="Genomic_DNA"/>
</dbReference>
<dbReference type="Proteomes" id="UP000199647">
    <property type="component" value="Unassembled WGS sequence"/>
</dbReference>
<dbReference type="RefSeq" id="WP_092498667.1">
    <property type="nucleotide sequence ID" value="NZ_FOFG01000014.1"/>
</dbReference>
<proteinExistence type="predicted"/>
<organism evidence="3 4">
    <name type="scientific">Faunimonas pinastri</name>
    <dbReference type="NCBI Taxonomy" id="1855383"/>
    <lineage>
        <taxon>Bacteria</taxon>
        <taxon>Pseudomonadati</taxon>
        <taxon>Pseudomonadota</taxon>
        <taxon>Alphaproteobacteria</taxon>
        <taxon>Hyphomicrobiales</taxon>
        <taxon>Afifellaceae</taxon>
        <taxon>Faunimonas</taxon>
    </lineage>
</organism>
<dbReference type="SUPFAM" id="SSF53955">
    <property type="entry name" value="Lysozyme-like"/>
    <property type="match status" value="1"/>
</dbReference>
<evidence type="ECO:0000313" key="4">
    <source>
        <dbReference type="Proteomes" id="UP000199647"/>
    </source>
</evidence>
<gene>
    <name evidence="3" type="ORF">SAMN05216548_114141</name>
</gene>
<keyword evidence="4" id="KW-1185">Reference proteome</keyword>
<dbReference type="Pfam" id="PF09374">
    <property type="entry name" value="PG_binding_3"/>
    <property type="match status" value="1"/>
</dbReference>
<sequence>MQTVDQMIDDIIKREGGYNEVRGDAGGATNLGVSLRYAKGKPEMDLDHDGDIDKHDIMLVTPEIAHRLYKRDFFQAPGIDGFPDVLQPQLFDISVNAGGGRSIKCLQEALNACAKAGLKVDGYSGPKTEAAAANAVARLGAKTVVNQIVAERIEFYQSIVAHDASQSKFLKGWTNRAKSFLQ</sequence>
<dbReference type="InterPro" id="IPR018247">
    <property type="entry name" value="EF_Hand_1_Ca_BS"/>
</dbReference>